<sequence length="137" mass="15220">MKVLVIFLVACLACALAKNDSLNEISTPLDQQCGSYCYTLLRTLVQSGDKAKKKEEENAITIRTKDTQIKELEAKVADLQANLELLKEKESEYEAKLKSNDDLVIDIGLKIDSLKNKVAQIAEINSNTTVTTVKPEF</sequence>
<dbReference type="RefSeq" id="XP_030081854.1">
    <property type="nucleotide sequence ID" value="XM_030225994.1"/>
</dbReference>
<evidence type="ECO:0000313" key="3">
    <source>
        <dbReference type="Proteomes" id="UP000504633"/>
    </source>
</evidence>
<protein>
    <submittedName>
        <fullName evidence="4">Uncharacterized protein LOC111600924</fullName>
    </submittedName>
    <submittedName>
        <fullName evidence="5">Uncharacterized protein LOC115483746</fullName>
    </submittedName>
</protein>
<gene>
    <name evidence="4" type="primary">LOC111600924</name>
    <name evidence="5" type="synonym">LOC115483746</name>
</gene>
<dbReference type="OrthoDB" id="7863990at2759"/>
<organism evidence="3 4">
    <name type="scientific">Drosophila hydei</name>
    <name type="common">Fruit fly</name>
    <dbReference type="NCBI Taxonomy" id="7224"/>
    <lineage>
        <taxon>Eukaryota</taxon>
        <taxon>Metazoa</taxon>
        <taxon>Ecdysozoa</taxon>
        <taxon>Arthropoda</taxon>
        <taxon>Hexapoda</taxon>
        <taxon>Insecta</taxon>
        <taxon>Pterygota</taxon>
        <taxon>Neoptera</taxon>
        <taxon>Endopterygota</taxon>
        <taxon>Diptera</taxon>
        <taxon>Brachycera</taxon>
        <taxon>Muscomorpha</taxon>
        <taxon>Ephydroidea</taxon>
        <taxon>Drosophilidae</taxon>
        <taxon>Drosophila</taxon>
    </lineage>
</organism>
<dbReference type="OMA" id="MRLVVIF"/>
<evidence type="ECO:0000256" key="2">
    <source>
        <dbReference type="SAM" id="SignalP"/>
    </source>
</evidence>
<keyword evidence="2" id="KW-0732">Signal</keyword>
<accession>A0A6J1M446</accession>
<dbReference type="KEGG" id="dhe:111600924"/>
<keyword evidence="3" id="KW-1185">Reference proteome</keyword>
<dbReference type="Proteomes" id="UP000504633">
    <property type="component" value="Unplaced"/>
</dbReference>
<evidence type="ECO:0000313" key="5">
    <source>
        <dbReference type="RefSeq" id="XP_030081854.1"/>
    </source>
</evidence>
<feature type="signal peptide" evidence="2">
    <location>
        <begin position="1"/>
        <end position="17"/>
    </location>
</feature>
<dbReference type="KEGG" id="dhe:115483746"/>
<name>A0A6J1M446_DROHY</name>
<feature type="chain" id="PRO_5044638961" evidence="2">
    <location>
        <begin position="18"/>
        <end position="137"/>
    </location>
</feature>
<dbReference type="AlphaFoldDB" id="A0A6J1M446"/>
<reference evidence="4 5" key="1">
    <citation type="submission" date="2025-04" db="UniProtKB">
        <authorList>
            <consortium name="RefSeq"/>
        </authorList>
    </citation>
    <scope>IDENTIFICATION</scope>
    <source>
        <strain evidence="4 5">15085-1641.00</strain>
        <tissue evidence="4 5">Whole body</tissue>
    </source>
</reference>
<feature type="coiled-coil region" evidence="1">
    <location>
        <begin position="62"/>
        <end position="96"/>
    </location>
</feature>
<evidence type="ECO:0000313" key="4">
    <source>
        <dbReference type="RefSeq" id="XP_023173056.1"/>
    </source>
</evidence>
<dbReference type="RefSeq" id="XP_023173056.1">
    <property type="nucleotide sequence ID" value="XM_023317288.1"/>
</dbReference>
<proteinExistence type="predicted"/>
<dbReference type="GeneID" id="111600924"/>
<keyword evidence="1" id="KW-0175">Coiled coil</keyword>
<evidence type="ECO:0000256" key="1">
    <source>
        <dbReference type="SAM" id="Coils"/>
    </source>
</evidence>